<proteinExistence type="predicted"/>
<reference evidence="5" key="1">
    <citation type="journal article" date="2019" name="Int. J. Syst. Evol. Microbiol.">
        <title>The Global Catalogue of Microorganisms (GCM) 10K type strain sequencing project: providing services to taxonomists for standard genome sequencing and annotation.</title>
        <authorList>
            <consortium name="The Broad Institute Genomics Platform"/>
            <consortium name="The Broad Institute Genome Sequencing Center for Infectious Disease"/>
            <person name="Wu L."/>
            <person name="Ma J."/>
        </authorList>
    </citation>
    <scope>NUCLEOTIDE SEQUENCE [LARGE SCALE GENOMIC DNA]</scope>
    <source>
        <strain evidence="5">CCUG 57263</strain>
    </source>
</reference>
<comment type="caution">
    <text evidence="4">The sequence shown here is derived from an EMBL/GenBank/DDBJ whole genome shotgun (WGS) entry which is preliminary data.</text>
</comment>
<evidence type="ECO:0000259" key="3">
    <source>
        <dbReference type="PROSITE" id="PS50893"/>
    </source>
</evidence>
<accession>A0ABW3DGJ6</accession>
<evidence type="ECO:0000313" key="4">
    <source>
        <dbReference type="EMBL" id="MFD0871369.1"/>
    </source>
</evidence>
<dbReference type="EMBL" id="JBHTIU010000080">
    <property type="protein sequence ID" value="MFD0871369.1"/>
    <property type="molecule type" value="Genomic_DNA"/>
</dbReference>
<dbReference type="PROSITE" id="PS00211">
    <property type="entry name" value="ABC_TRANSPORTER_1"/>
    <property type="match status" value="1"/>
</dbReference>
<protein>
    <submittedName>
        <fullName evidence="4">ABC transporter ATP-binding protein</fullName>
    </submittedName>
</protein>
<dbReference type="PROSITE" id="PS50893">
    <property type="entry name" value="ABC_TRANSPORTER_2"/>
    <property type="match status" value="1"/>
</dbReference>
<evidence type="ECO:0000313" key="5">
    <source>
        <dbReference type="Proteomes" id="UP001597120"/>
    </source>
</evidence>
<dbReference type="Pfam" id="PF00005">
    <property type="entry name" value="ABC_tran"/>
    <property type="match status" value="1"/>
</dbReference>
<dbReference type="SUPFAM" id="SSF52540">
    <property type="entry name" value="P-loop containing nucleoside triphosphate hydrolases"/>
    <property type="match status" value="1"/>
</dbReference>
<dbReference type="Proteomes" id="UP001597120">
    <property type="component" value="Unassembled WGS sequence"/>
</dbReference>
<keyword evidence="2 4" id="KW-0067">ATP-binding</keyword>
<evidence type="ECO:0000256" key="2">
    <source>
        <dbReference type="ARBA" id="ARBA00022840"/>
    </source>
</evidence>
<keyword evidence="5" id="KW-1185">Reference proteome</keyword>
<dbReference type="InterPro" id="IPR003439">
    <property type="entry name" value="ABC_transporter-like_ATP-bd"/>
</dbReference>
<dbReference type="InterPro" id="IPR003593">
    <property type="entry name" value="AAA+_ATPase"/>
</dbReference>
<dbReference type="GO" id="GO:0005524">
    <property type="term" value="F:ATP binding"/>
    <property type="evidence" value="ECO:0007669"/>
    <property type="project" value="UniProtKB-KW"/>
</dbReference>
<dbReference type="InterPro" id="IPR017871">
    <property type="entry name" value="ABC_transporter-like_CS"/>
</dbReference>
<dbReference type="Gene3D" id="3.40.50.300">
    <property type="entry name" value="P-loop containing nucleotide triphosphate hydrolases"/>
    <property type="match status" value="1"/>
</dbReference>
<name>A0ABW3DGJ6_9BACL</name>
<dbReference type="CDD" id="cd03263">
    <property type="entry name" value="ABC_subfamily_A"/>
    <property type="match status" value="1"/>
</dbReference>
<keyword evidence="1" id="KW-0547">Nucleotide-binding</keyword>
<dbReference type="RefSeq" id="WP_379290372.1">
    <property type="nucleotide sequence ID" value="NZ_JBHTIU010000080.1"/>
</dbReference>
<dbReference type="InterPro" id="IPR026082">
    <property type="entry name" value="ABCA"/>
</dbReference>
<feature type="domain" description="ABC transporter" evidence="3">
    <location>
        <begin position="4"/>
        <end position="233"/>
    </location>
</feature>
<evidence type="ECO:0000256" key="1">
    <source>
        <dbReference type="ARBA" id="ARBA00022741"/>
    </source>
</evidence>
<dbReference type="InterPro" id="IPR027417">
    <property type="entry name" value="P-loop_NTPase"/>
</dbReference>
<gene>
    <name evidence="4" type="ORF">ACFQ03_19715</name>
</gene>
<dbReference type="PANTHER" id="PTHR19229">
    <property type="entry name" value="ATP-BINDING CASSETTE TRANSPORTER SUBFAMILY A ABCA"/>
    <property type="match status" value="1"/>
</dbReference>
<dbReference type="SMART" id="SM00382">
    <property type="entry name" value="AAA"/>
    <property type="match status" value="1"/>
</dbReference>
<sequence length="244" mass="26667">MIAIQTNNLTKKFEKKIAVHSLDLSIEQGELFALLGVNGAGKTTTIKMLTCLSSPTSGDATLLGNSIVSNPHGVKELINVSPQETAVAPNLTVRENLELIAQIYGFDKKTVEIRVEEMLRTFSLTEVSNNKAKTLSGGMQRRLSIAMALITNPQILFLDEPTLGLDVIARRELWNAVKKLKGSITIILTTHYMDEAEVLSDRIGIMAKGRLKAVGTVAELMAKTNTESLEEAFVSLATKEEVER</sequence>
<organism evidence="4 5">
    <name type="scientific">Paenibacillus residui</name>
    <dbReference type="NCBI Taxonomy" id="629724"/>
    <lineage>
        <taxon>Bacteria</taxon>
        <taxon>Bacillati</taxon>
        <taxon>Bacillota</taxon>
        <taxon>Bacilli</taxon>
        <taxon>Bacillales</taxon>
        <taxon>Paenibacillaceae</taxon>
        <taxon>Paenibacillus</taxon>
    </lineage>
</organism>